<accession>A0A8S9U0J9</accession>
<dbReference type="EMBL" id="JAACNO010002359">
    <property type="protein sequence ID" value="KAF4133823.1"/>
    <property type="molecule type" value="Genomic_DNA"/>
</dbReference>
<gene>
    <name evidence="2" type="ORF">GN958_ATG17160</name>
</gene>
<protein>
    <submittedName>
        <fullName evidence="2">Uncharacterized protein</fullName>
    </submittedName>
</protein>
<comment type="caution">
    <text evidence="2">The sequence shown here is derived from an EMBL/GenBank/DDBJ whole genome shotgun (WGS) entry which is preliminary data.</text>
</comment>
<name>A0A8S9U0J9_PHYIN</name>
<dbReference type="AlphaFoldDB" id="A0A8S9U0J9"/>
<dbReference type="Proteomes" id="UP000704712">
    <property type="component" value="Unassembled WGS sequence"/>
</dbReference>
<feature type="region of interest" description="Disordered" evidence="1">
    <location>
        <begin position="23"/>
        <end position="75"/>
    </location>
</feature>
<feature type="compositionally biased region" description="Low complexity" evidence="1">
    <location>
        <begin position="30"/>
        <end position="41"/>
    </location>
</feature>
<evidence type="ECO:0000313" key="2">
    <source>
        <dbReference type="EMBL" id="KAF4133823.1"/>
    </source>
</evidence>
<sequence>MRIAVTVIVDTEPLESTYAATTRYNKEDITNSATSDDTSSNFGVPARTDCADENKDPYNTGKRNNKRKRSNKYDEMREILQERSAELFERTQKLQEEEMKERRQQHSQHMELLGALVSALTKNNSAQ</sequence>
<evidence type="ECO:0000256" key="1">
    <source>
        <dbReference type="SAM" id="MobiDB-lite"/>
    </source>
</evidence>
<evidence type="ECO:0000313" key="3">
    <source>
        <dbReference type="Proteomes" id="UP000704712"/>
    </source>
</evidence>
<organism evidence="2 3">
    <name type="scientific">Phytophthora infestans</name>
    <name type="common">Potato late blight agent</name>
    <name type="synonym">Botrytis infestans</name>
    <dbReference type="NCBI Taxonomy" id="4787"/>
    <lineage>
        <taxon>Eukaryota</taxon>
        <taxon>Sar</taxon>
        <taxon>Stramenopiles</taxon>
        <taxon>Oomycota</taxon>
        <taxon>Peronosporomycetes</taxon>
        <taxon>Peronosporales</taxon>
        <taxon>Peronosporaceae</taxon>
        <taxon>Phytophthora</taxon>
    </lineage>
</organism>
<reference evidence="2" key="1">
    <citation type="submission" date="2020-03" db="EMBL/GenBank/DDBJ databases">
        <title>Hybrid Assembly of Korean Phytophthora infestans isolates.</title>
        <authorList>
            <person name="Prokchorchik M."/>
            <person name="Lee Y."/>
            <person name="Seo J."/>
            <person name="Cho J.-H."/>
            <person name="Park Y.-E."/>
            <person name="Jang D.-C."/>
            <person name="Im J.-S."/>
            <person name="Choi J.-G."/>
            <person name="Park H.-J."/>
            <person name="Lee G.-B."/>
            <person name="Lee Y.-G."/>
            <person name="Hong S.-Y."/>
            <person name="Cho K."/>
            <person name="Sohn K.H."/>
        </authorList>
    </citation>
    <scope>NUCLEOTIDE SEQUENCE</scope>
    <source>
        <strain evidence="2">KR_2_A2</strain>
    </source>
</reference>
<proteinExistence type="predicted"/>